<dbReference type="Proteomes" id="UP001500957">
    <property type="component" value="Unassembled WGS sequence"/>
</dbReference>
<reference evidence="4" key="1">
    <citation type="journal article" date="2019" name="Int. J. Syst. Evol. Microbiol.">
        <title>The Global Catalogue of Microorganisms (GCM) 10K type strain sequencing project: providing services to taxonomists for standard genome sequencing and annotation.</title>
        <authorList>
            <consortium name="The Broad Institute Genomics Platform"/>
            <consortium name="The Broad Institute Genome Sequencing Center for Infectious Disease"/>
            <person name="Wu L."/>
            <person name="Ma J."/>
        </authorList>
    </citation>
    <scope>NUCLEOTIDE SEQUENCE [LARGE SCALE GENOMIC DNA]</scope>
    <source>
        <strain evidence="4">JCM 10671</strain>
    </source>
</reference>
<feature type="region of interest" description="Disordered" evidence="1">
    <location>
        <begin position="60"/>
        <end position="84"/>
    </location>
</feature>
<evidence type="ECO:0000313" key="3">
    <source>
        <dbReference type="EMBL" id="GAA0638669.1"/>
    </source>
</evidence>
<dbReference type="Pfam" id="PF13936">
    <property type="entry name" value="HTH_38"/>
    <property type="match status" value="1"/>
</dbReference>
<accession>A0ABP3SM64</accession>
<proteinExistence type="predicted"/>
<dbReference type="InterPro" id="IPR025246">
    <property type="entry name" value="IS30-like_HTH"/>
</dbReference>
<name>A0ABP3SM64_9ACTN</name>
<dbReference type="EMBL" id="BAAAHE010000063">
    <property type="protein sequence ID" value="GAA0638669.1"/>
    <property type="molecule type" value="Genomic_DNA"/>
</dbReference>
<evidence type="ECO:0000259" key="2">
    <source>
        <dbReference type="Pfam" id="PF13936"/>
    </source>
</evidence>
<organism evidence="3 4">
    <name type="scientific">Sporichthya brevicatena</name>
    <dbReference type="NCBI Taxonomy" id="171442"/>
    <lineage>
        <taxon>Bacteria</taxon>
        <taxon>Bacillati</taxon>
        <taxon>Actinomycetota</taxon>
        <taxon>Actinomycetes</taxon>
        <taxon>Sporichthyales</taxon>
        <taxon>Sporichthyaceae</taxon>
        <taxon>Sporichthya</taxon>
    </lineage>
</organism>
<gene>
    <name evidence="3" type="ORF">GCM10009547_48610</name>
</gene>
<dbReference type="Gene3D" id="1.10.10.60">
    <property type="entry name" value="Homeodomain-like"/>
    <property type="match status" value="1"/>
</dbReference>
<evidence type="ECO:0000256" key="1">
    <source>
        <dbReference type="SAM" id="MobiDB-lite"/>
    </source>
</evidence>
<dbReference type="RefSeq" id="WP_344609749.1">
    <property type="nucleotide sequence ID" value="NZ_BAAAHE010000063.1"/>
</dbReference>
<evidence type="ECO:0000313" key="4">
    <source>
        <dbReference type="Proteomes" id="UP001500957"/>
    </source>
</evidence>
<feature type="domain" description="Transposase IS30-like HTH" evidence="2">
    <location>
        <begin position="17"/>
        <end position="44"/>
    </location>
</feature>
<sequence length="84" mass="9709">MVNYGEKMRELRAERANEARRLRNQGLSLRQIAAELNVDHTTVALDLRGDMNTWMRDQATRRNHPTRHAAELLGLTPTPENDED</sequence>
<protein>
    <recommendedName>
        <fullName evidence="2">Transposase IS30-like HTH domain-containing protein</fullName>
    </recommendedName>
</protein>
<keyword evidence="4" id="KW-1185">Reference proteome</keyword>
<comment type="caution">
    <text evidence="3">The sequence shown here is derived from an EMBL/GenBank/DDBJ whole genome shotgun (WGS) entry which is preliminary data.</text>
</comment>